<reference evidence="1 2" key="1">
    <citation type="journal article" date="2018" name="Mar. Genomics">
        <title>Complete genome sequence of Marinifilaceae bacterium strain SPP2, isolated from the Antarctic marine sediment.</title>
        <authorList>
            <person name="Watanabe M."/>
            <person name="Kojima H."/>
            <person name="Fukui M."/>
        </authorList>
    </citation>
    <scope>NUCLEOTIDE SEQUENCE [LARGE SCALE GENOMIC DNA]</scope>
    <source>
        <strain evidence="1 2">SPP2</strain>
    </source>
</reference>
<protein>
    <submittedName>
        <fullName evidence="1">Uncharacterized protein</fullName>
    </submittedName>
</protein>
<evidence type="ECO:0000313" key="2">
    <source>
        <dbReference type="Proteomes" id="UP000218267"/>
    </source>
</evidence>
<dbReference type="Proteomes" id="UP000218267">
    <property type="component" value="Chromosome"/>
</dbReference>
<organism evidence="1 2">
    <name type="scientific">Labilibaculum antarcticum</name>
    <dbReference type="NCBI Taxonomy" id="1717717"/>
    <lineage>
        <taxon>Bacteria</taxon>
        <taxon>Pseudomonadati</taxon>
        <taxon>Bacteroidota</taxon>
        <taxon>Bacteroidia</taxon>
        <taxon>Marinilabiliales</taxon>
        <taxon>Marinifilaceae</taxon>
        <taxon>Labilibaculum</taxon>
    </lineage>
</organism>
<gene>
    <name evidence="1" type="ORF">ALGA_2168</name>
</gene>
<dbReference type="AlphaFoldDB" id="A0A1Y1CJE2"/>
<sequence length="54" mass="6390">MGEITIASQFIEEKLLDAVSERDEPVNFKRGELEWKAGNIYFGDWTYKMRVTYN</sequence>
<keyword evidence="2" id="KW-1185">Reference proteome</keyword>
<dbReference type="KEGG" id="mbas:ALGA_2168"/>
<dbReference type="OrthoDB" id="9804872at2"/>
<evidence type="ECO:0000313" key="1">
    <source>
        <dbReference type="EMBL" id="BAX80506.1"/>
    </source>
</evidence>
<dbReference type="RefSeq" id="WP_153244847.1">
    <property type="nucleotide sequence ID" value="NZ_AP018042.1"/>
</dbReference>
<name>A0A1Y1CJE2_9BACT</name>
<proteinExistence type="predicted"/>
<reference evidence="2" key="2">
    <citation type="journal article" date="2020" name="Antonie Van Leeuwenhoek">
        <title>Labilibaculum antarcticum sp. nov., a novel facultative anaerobic, psychrotorelant bacterium isolated from marine sediment of Antarctica.</title>
        <authorList>
            <person name="Watanabe M."/>
            <person name="Kojima H."/>
            <person name="Fukui M."/>
        </authorList>
    </citation>
    <scope>NUCLEOTIDE SEQUENCE [LARGE SCALE GENOMIC DNA]</scope>
    <source>
        <strain evidence="2">SPP2</strain>
    </source>
</reference>
<dbReference type="EMBL" id="AP018042">
    <property type="protein sequence ID" value="BAX80506.1"/>
    <property type="molecule type" value="Genomic_DNA"/>
</dbReference>
<accession>A0A1Y1CJE2</accession>